<proteinExistence type="predicted"/>
<organism evidence="1 2">
    <name type="scientific">Orchesella dallaii</name>
    <dbReference type="NCBI Taxonomy" id="48710"/>
    <lineage>
        <taxon>Eukaryota</taxon>
        <taxon>Metazoa</taxon>
        <taxon>Ecdysozoa</taxon>
        <taxon>Arthropoda</taxon>
        <taxon>Hexapoda</taxon>
        <taxon>Collembola</taxon>
        <taxon>Entomobryomorpha</taxon>
        <taxon>Entomobryoidea</taxon>
        <taxon>Orchesellidae</taxon>
        <taxon>Orchesellinae</taxon>
        <taxon>Orchesella</taxon>
    </lineage>
</organism>
<dbReference type="SUPFAM" id="SSF53448">
    <property type="entry name" value="Nucleotide-diphospho-sugar transferases"/>
    <property type="match status" value="1"/>
</dbReference>
<evidence type="ECO:0000313" key="2">
    <source>
        <dbReference type="Proteomes" id="UP001642540"/>
    </source>
</evidence>
<gene>
    <name evidence="1" type="ORF">ODALV1_LOCUS6001</name>
</gene>
<dbReference type="Gene3D" id="3.90.550.10">
    <property type="entry name" value="Spore Coat Polysaccharide Biosynthesis Protein SpsA, Chain A"/>
    <property type="match status" value="1"/>
</dbReference>
<accession>A0ABP1Q767</accession>
<evidence type="ECO:0000313" key="1">
    <source>
        <dbReference type="EMBL" id="CAL8085088.1"/>
    </source>
</evidence>
<comment type="caution">
    <text evidence="1">The sequence shown here is derived from an EMBL/GenBank/DDBJ whole genome shotgun (WGS) entry which is preliminary data.</text>
</comment>
<dbReference type="EMBL" id="CAXLJM020000019">
    <property type="protein sequence ID" value="CAL8085088.1"/>
    <property type="molecule type" value="Genomic_DNA"/>
</dbReference>
<dbReference type="InterPro" id="IPR029044">
    <property type="entry name" value="Nucleotide-diphossugar_trans"/>
</dbReference>
<reference evidence="1 2" key="1">
    <citation type="submission" date="2024-08" db="EMBL/GenBank/DDBJ databases">
        <authorList>
            <person name="Cucini C."/>
            <person name="Frati F."/>
        </authorList>
    </citation>
    <scope>NUCLEOTIDE SEQUENCE [LARGE SCALE GENOMIC DNA]</scope>
</reference>
<name>A0ABP1Q767_9HEXA</name>
<dbReference type="Proteomes" id="UP001642540">
    <property type="component" value="Unassembled WGS sequence"/>
</dbReference>
<keyword evidence="2" id="KW-1185">Reference proteome</keyword>
<sequence>MAGDPKSQVWLTSALTESDVPQALTLCFSLKRVFTCRKIGVIVSKKLTNELIEFLYKGFDYLFYLEEGLNTAKLKEQDFVKLFPLTLKPFEMCVFLSPTMLAVKNCDHIFEENRNHRSPCHLLRDPARTDLFVIRPSWKVFEDLMKDLMQNSETDLETYIRGKRKTNAVVCRPLADSYSHLLSVESLPESG</sequence>
<protein>
    <submittedName>
        <fullName evidence="1">Uncharacterized protein</fullName>
    </submittedName>
</protein>